<protein>
    <recommendedName>
        <fullName evidence="4">Endo-polygalacturonase</fullName>
    </recommendedName>
</protein>
<evidence type="ECO:0000313" key="3">
    <source>
        <dbReference type="Proteomes" id="UP001347796"/>
    </source>
</evidence>
<feature type="chain" id="PRO_5042980288" description="Endo-polygalacturonase" evidence="1">
    <location>
        <begin position="23"/>
        <end position="480"/>
    </location>
</feature>
<dbReference type="Gene3D" id="2.160.20.10">
    <property type="entry name" value="Single-stranded right-handed beta-helix, Pectin lyase-like"/>
    <property type="match status" value="1"/>
</dbReference>
<dbReference type="AlphaFoldDB" id="A0AAN8PD49"/>
<dbReference type="InterPro" id="IPR012334">
    <property type="entry name" value="Pectin_lyas_fold"/>
</dbReference>
<dbReference type="SUPFAM" id="SSF51126">
    <property type="entry name" value="Pectin lyase-like"/>
    <property type="match status" value="1"/>
</dbReference>
<name>A0AAN8PD49_PATCE</name>
<dbReference type="InterPro" id="IPR011050">
    <property type="entry name" value="Pectin_lyase_fold/virulence"/>
</dbReference>
<evidence type="ECO:0000313" key="2">
    <source>
        <dbReference type="EMBL" id="KAK6172768.1"/>
    </source>
</evidence>
<dbReference type="EMBL" id="JAZGQO010000011">
    <property type="protein sequence ID" value="KAK6172768.1"/>
    <property type="molecule type" value="Genomic_DNA"/>
</dbReference>
<organism evidence="2 3">
    <name type="scientific">Patella caerulea</name>
    <name type="common">Rayed Mediterranean limpet</name>
    <dbReference type="NCBI Taxonomy" id="87958"/>
    <lineage>
        <taxon>Eukaryota</taxon>
        <taxon>Metazoa</taxon>
        <taxon>Spiralia</taxon>
        <taxon>Lophotrochozoa</taxon>
        <taxon>Mollusca</taxon>
        <taxon>Gastropoda</taxon>
        <taxon>Patellogastropoda</taxon>
        <taxon>Patelloidea</taxon>
        <taxon>Patellidae</taxon>
        <taxon>Patella</taxon>
    </lineage>
</organism>
<keyword evidence="1" id="KW-0732">Signal</keyword>
<gene>
    <name evidence="2" type="ORF">SNE40_016363</name>
</gene>
<evidence type="ECO:0008006" key="4">
    <source>
        <dbReference type="Google" id="ProtNLM"/>
    </source>
</evidence>
<reference evidence="2 3" key="1">
    <citation type="submission" date="2024-01" db="EMBL/GenBank/DDBJ databases">
        <title>The genome of the rayed Mediterranean limpet Patella caerulea (Linnaeus, 1758).</title>
        <authorList>
            <person name="Anh-Thu Weber A."/>
            <person name="Halstead-Nussloch G."/>
        </authorList>
    </citation>
    <scope>NUCLEOTIDE SEQUENCE [LARGE SCALE GENOMIC DNA]</scope>
    <source>
        <strain evidence="2">AATW-2023a</strain>
        <tissue evidence="2">Whole specimen</tissue>
    </source>
</reference>
<dbReference type="Proteomes" id="UP001347796">
    <property type="component" value="Unassembled WGS sequence"/>
</dbReference>
<feature type="signal peptide" evidence="1">
    <location>
        <begin position="1"/>
        <end position="22"/>
    </location>
</feature>
<proteinExistence type="predicted"/>
<keyword evidence="3" id="KW-1185">Reference proteome</keyword>
<evidence type="ECO:0000256" key="1">
    <source>
        <dbReference type="SAM" id="SignalP"/>
    </source>
</evidence>
<sequence>MAPTSPCLVLIIVVLAFQPIYGNAIIYPSPQGVNPSHKFQVFVSQGNHRQASFTYIATSDIRAKQASHVVAGRSVSWTSFAFTGGPVTVEIHAPVDFKNCIVRPKSYGYACKRTGAKKAQFTVSETSRMMSIEFDNDYGTTNDDDIKDKLLVFADPPETNVPSEHDNTVLYYKAGVHNLNGQLHLDSKIKTVYLAPGAWVEGGFITTGQHPVTIRGRGILSTQTYKWHDHRFAYGMVTMDKGNHHVLEGITMVDPEEFYFQGLGEHNTVRNVKMIAPWAFNSDGVGMGNDGVVLDTFIWANDDAFKVYTSRMVVERCVIWLAQNGAVFQMGWTHTRDVHNVSIKNIDVIHVDLCNFHGSNCKLAANAAVFNIGGHVRQFKVSDIVMSNIRVEGSCPRLIYYTMQNDATGSVSNIHFDNWTVDSQPMHDNLHNEIDGSSHGGMMSDWTFTNLKVGGHCVTGPKQADFSVGSHTSNIKFICH</sequence>
<comment type="caution">
    <text evidence="2">The sequence shown here is derived from an EMBL/GenBank/DDBJ whole genome shotgun (WGS) entry which is preliminary data.</text>
</comment>
<accession>A0AAN8PD49</accession>